<dbReference type="Proteomes" id="UP000280307">
    <property type="component" value="Unassembled WGS sequence"/>
</dbReference>
<organism evidence="4 5">
    <name type="scientific">Candidatus Viridilinea halotolerans</name>
    <dbReference type="NCBI Taxonomy" id="2491704"/>
    <lineage>
        <taxon>Bacteria</taxon>
        <taxon>Bacillati</taxon>
        <taxon>Chloroflexota</taxon>
        <taxon>Chloroflexia</taxon>
        <taxon>Chloroflexales</taxon>
        <taxon>Chloroflexineae</taxon>
        <taxon>Oscillochloridaceae</taxon>
        <taxon>Candidatus Viridilinea</taxon>
    </lineage>
</organism>
<evidence type="ECO:0000259" key="3">
    <source>
        <dbReference type="PROSITE" id="PS51332"/>
    </source>
</evidence>
<dbReference type="GO" id="GO:0046653">
    <property type="term" value="P:tetrahydrofolate metabolic process"/>
    <property type="evidence" value="ECO:0007669"/>
    <property type="project" value="TreeGrafter"/>
</dbReference>
<dbReference type="PROSITE" id="PS51332">
    <property type="entry name" value="B12_BINDING"/>
    <property type="match status" value="1"/>
</dbReference>
<dbReference type="Pfam" id="PF02310">
    <property type="entry name" value="B12-binding"/>
    <property type="match status" value="1"/>
</dbReference>
<dbReference type="InterPro" id="IPR036724">
    <property type="entry name" value="Cobalamin-bd_sf"/>
</dbReference>
<evidence type="ECO:0000256" key="2">
    <source>
        <dbReference type="ARBA" id="ARBA00023285"/>
    </source>
</evidence>
<keyword evidence="2" id="KW-0170">Cobalt</keyword>
<dbReference type="InterPro" id="IPR003759">
    <property type="entry name" value="Cbl-bd_cap"/>
</dbReference>
<dbReference type="GO" id="GO:0050667">
    <property type="term" value="P:homocysteine metabolic process"/>
    <property type="evidence" value="ECO:0007669"/>
    <property type="project" value="TreeGrafter"/>
</dbReference>
<proteinExistence type="predicted"/>
<evidence type="ECO:0000256" key="1">
    <source>
        <dbReference type="ARBA" id="ARBA00022723"/>
    </source>
</evidence>
<protein>
    <recommendedName>
        <fullName evidence="3">B12-binding domain-containing protein</fullName>
    </recommendedName>
</protein>
<accession>A0A426TXJ4</accession>
<dbReference type="GO" id="GO:0005829">
    <property type="term" value="C:cytosol"/>
    <property type="evidence" value="ECO:0007669"/>
    <property type="project" value="TreeGrafter"/>
</dbReference>
<dbReference type="InterPro" id="IPR036594">
    <property type="entry name" value="Meth_synthase_dom"/>
</dbReference>
<dbReference type="AlphaFoldDB" id="A0A426TXJ4"/>
<dbReference type="Gene3D" id="3.40.50.280">
    <property type="entry name" value="Cobalamin-binding domain"/>
    <property type="match status" value="1"/>
</dbReference>
<comment type="caution">
    <text evidence="4">The sequence shown here is derived from an EMBL/GenBank/DDBJ whole genome shotgun (WGS) entry which is preliminary data.</text>
</comment>
<name>A0A426TXJ4_9CHLR</name>
<evidence type="ECO:0000313" key="4">
    <source>
        <dbReference type="EMBL" id="RRR70439.1"/>
    </source>
</evidence>
<dbReference type="GO" id="GO:0031419">
    <property type="term" value="F:cobalamin binding"/>
    <property type="evidence" value="ECO:0007669"/>
    <property type="project" value="InterPro"/>
</dbReference>
<dbReference type="SUPFAM" id="SSF52242">
    <property type="entry name" value="Cobalamin (vitamin B12)-binding domain"/>
    <property type="match status" value="1"/>
</dbReference>
<dbReference type="Gene3D" id="1.10.1240.10">
    <property type="entry name" value="Methionine synthase domain"/>
    <property type="match status" value="1"/>
</dbReference>
<dbReference type="Pfam" id="PF02607">
    <property type="entry name" value="B12-binding_2"/>
    <property type="match status" value="1"/>
</dbReference>
<reference evidence="4 5" key="1">
    <citation type="submission" date="2018-12" db="EMBL/GenBank/DDBJ databases">
        <title>Genome Sequence of Candidatus Viridilinea halotolerans isolated from saline sulfide-rich spring.</title>
        <authorList>
            <person name="Grouzdev D.S."/>
            <person name="Burganskaya E.I."/>
            <person name="Krutkina M.S."/>
            <person name="Sukhacheva M.V."/>
            <person name="Gorlenko V.M."/>
        </authorList>
    </citation>
    <scope>NUCLEOTIDE SEQUENCE [LARGE SCALE GENOMIC DNA]</scope>
    <source>
        <strain evidence="4">Chok-6</strain>
    </source>
</reference>
<dbReference type="InterPro" id="IPR006158">
    <property type="entry name" value="Cobalamin-bd"/>
</dbReference>
<dbReference type="EMBL" id="RSAS01000521">
    <property type="protein sequence ID" value="RRR70439.1"/>
    <property type="molecule type" value="Genomic_DNA"/>
</dbReference>
<evidence type="ECO:0000313" key="5">
    <source>
        <dbReference type="Proteomes" id="UP000280307"/>
    </source>
</evidence>
<feature type="domain" description="B12-binding" evidence="3">
    <location>
        <begin position="108"/>
        <end position="240"/>
    </location>
</feature>
<dbReference type="GO" id="GO:0046872">
    <property type="term" value="F:metal ion binding"/>
    <property type="evidence" value="ECO:0007669"/>
    <property type="project" value="UniProtKB-KW"/>
</dbReference>
<gene>
    <name evidence="4" type="ORF">EI684_13335</name>
</gene>
<dbReference type="GO" id="GO:0008705">
    <property type="term" value="F:methionine synthase activity"/>
    <property type="evidence" value="ECO:0007669"/>
    <property type="project" value="TreeGrafter"/>
</dbReference>
<dbReference type="PANTHER" id="PTHR45833">
    <property type="entry name" value="METHIONINE SYNTHASE"/>
    <property type="match status" value="1"/>
</dbReference>
<dbReference type="PANTHER" id="PTHR45833:SF1">
    <property type="entry name" value="METHIONINE SYNTHASE"/>
    <property type="match status" value="1"/>
</dbReference>
<sequence>MTVYHSERRLNMHYENDGAFMEGLRQDYIQALVAGSGRAADLVVETALGATVKPQQIYLDLFQPSAYAIGRLWQANRVSVAQEHLATAIIERQMGELYPYFKNRNATRHTIVLGCVPDEWHRVGVRMVSDFFEAAGWQVHYLGANVPIRELVGLARETSADMVGISAEMLFNLPRVGELVRALDAVGLGGIPVIAGGMPFIEQPELWSALSLHGSAGDAAAAVATAERVLGDRQIEARPEPAAATALRTHREEIVAMATARCLAAGDHDRALLNAGFGFATRMLEAALAVGTPTPLGGQAAWATERQPHDGVAPEEMLSHFAHLNIVLGQLLPPPESYQAQAYLNYLMDETARRAGLPPIPPA</sequence>
<keyword evidence="1" id="KW-0479">Metal-binding</keyword>
<dbReference type="InterPro" id="IPR050554">
    <property type="entry name" value="Met_Synthase/Corrinoid"/>
</dbReference>